<evidence type="ECO:0000256" key="3">
    <source>
        <dbReference type="ARBA" id="ARBA00010928"/>
    </source>
</evidence>
<dbReference type="SUPFAM" id="SSF50129">
    <property type="entry name" value="GroES-like"/>
    <property type="match status" value="1"/>
</dbReference>
<dbReference type="PANTHER" id="PTHR43350:SF19">
    <property type="entry name" value="D-GULOSIDE 3-DEHYDROGENASE"/>
    <property type="match status" value="1"/>
</dbReference>
<protein>
    <submittedName>
        <fullName evidence="8">Oxidoreductase</fullName>
    </submittedName>
</protein>
<name>A0A2H0XZ56_UNCSA</name>
<evidence type="ECO:0000313" key="9">
    <source>
        <dbReference type="Proteomes" id="UP000231343"/>
    </source>
</evidence>
<reference evidence="8 9" key="1">
    <citation type="submission" date="2017-09" db="EMBL/GenBank/DDBJ databases">
        <title>Depth-based differentiation of microbial function through sediment-hosted aquifers and enrichment of novel symbionts in the deep terrestrial subsurface.</title>
        <authorList>
            <person name="Probst A.J."/>
            <person name="Ladd B."/>
            <person name="Jarett J.K."/>
            <person name="Geller-Mcgrath D.E."/>
            <person name="Sieber C.M."/>
            <person name="Emerson J.B."/>
            <person name="Anantharaman K."/>
            <person name="Thomas B.C."/>
            <person name="Malmstrom R."/>
            <person name="Stieglmeier M."/>
            <person name="Klingl A."/>
            <person name="Woyke T."/>
            <person name="Ryan C.M."/>
            <person name="Banfield J.F."/>
        </authorList>
    </citation>
    <scope>NUCLEOTIDE SEQUENCE [LARGE SCALE GENOMIC DNA]</scope>
    <source>
        <strain evidence="8">CG08_land_8_20_14_0_20_45_16</strain>
    </source>
</reference>
<comment type="caution">
    <text evidence="8">The sequence shown here is derived from an EMBL/GenBank/DDBJ whole genome shotgun (WGS) entry which is preliminary data.</text>
</comment>
<dbReference type="InterPro" id="IPR036291">
    <property type="entry name" value="NAD(P)-bd_dom_sf"/>
</dbReference>
<dbReference type="Pfam" id="PF00107">
    <property type="entry name" value="ADH_zinc_N"/>
    <property type="match status" value="1"/>
</dbReference>
<dbReference type="GO" id="GO:0046872">
    <property type="term" value="F:metal ion binding"/>
    <property type="evidence" value="ECO:0007669"/>
    <property type="project" value="UniProtKB-KW"/>
</dbReference>
<dbReference type="SUPFAM" id="SSF51735">
    <property type="entry name" value="NAD(P)-binding Rossmann-fold domains"/>
    <property type="match status" value="2"/>
</dbReference>
<dbReference type="Gene3D" id="3.30.360.10">
    <property type="entry name" value="Dihydrodipicolinate Reductase, domain 2"/>
    <property type="match status" value="1"/>
</dbReference>
<dbReference type="SMART" id="SM00829">
    <property type="entry name" value="PKS_ER"/>
    <property type="match status" value="1"/>
</dbReference>
<evidence type="ECO:0000313" key="8">
    <source>
        <dbReference type="EMBL" id="PIS30323.1"/>
    </source>
</evidence>
<keyword evidence="6" id="KW-0560">Oxidoreductase</keyword>
<dbReference type="Pfam" id="PF01408">
    <property type="entry name" value="GFO_IDH_MocA"/>
    <property type="match status" value="1"/>
</dbReference>
<dbReference type="SUPFAM" id="SSF55347">
    <property type="entry name" value="Glyceraldehyde-3-phosphate dehydrogenase-like, C-terminal domain"/>
    <property type="match status" value="1"/>
</dbReference>
<evidence type="ECO:0000256" key="1">
    <source>
        <dbReference type="ARBA" id="ARBA00001947"/>
    </source>
</evidence>
<evidence type="ECO:0000256" key="2">
    <source>
        <dbReference type="ARBA" id="ARBA00008072"/>
    </source>
</evidence>
<comment type="similarity">
    <text evidence="3">Belongs to the Gfo/Idh/MocA family.</text>
</comment>
<dbReference type="InterPro" id="IPR000683">
    <property type="entry name" value="Gfo/Idh/MocA-like_OxRdtase_N"/>
</dbReference>
<keyword evidence="4" id="KW-0479">Metal-binding</keyword>
<dbReference type="GO" id="GO:0016491">
    <property type="term" value="F:oxidoreductase activity"/>
    <property type="evidence" value="ECO:0007669"/>
    <property type="project" value="UniProtKB-KW"/>
</dbReference>
<gene>
    <name evidence="8" type="ORF">COT42_03165</name>
</gene>
<dbReference type="InterPro" id="IPR020843">
    <property type="entry name" value="ER"/>
</dbReference>
<feature type="domain" description="Enoyl reductase (ER)" evidence="7">
    <location>
        <begin position="38"/>
        <end position="364"/>
    </location>
</feature>
<sequence length="716" mass="77957">MKQVLIKQGKVLVEEVPAPVVTSGTVLVKVANSCISTGTESAVIAGSAESLLKRAMRQPEKIKQVLNIAINQGINKAINLVGAAKQATTIVGYSCSGVVIDKGKDVSDINIGDKVACAGSEANHAEIVCVPRNLVAGIPEGVGFPEASTTTLGAIAMQGIRRATPTLGETFVVIGLGVLGQITVQLLKASGCNVIGIDLDLDRIKIARSLGMDLSTASLSDDAISQIKMFTNGFGVDGAIITAATSSSALVSSAFKMCRKKGRVVLVGDVGLDLKREDFYQKEIDFLISTSYGPGRYEPNYEDKGLDYPISYVRWTENRNMQAYLHLLKDGSINIKPLIEQVFDINDADKAYGAIDSNGKKPVITLLDYSEGPNKEISRKIANPLYKPANKNKTIGVAVVGAGIFAKETHLPNLKSLSHLYHLEAVQNKSGANAKITARQFGARYATTDFQEILDDKNIGAVIIATRHDLHAELILKALKAGKHVLVEKPLALKQQELDQIVAFYQTDQTAALPVLLTGFNRRFSVYLAKIKTLTQERSGPMIINYVMNAGYIPLDHWVHTEEGGGRNIGEACHIYDLFTFLTGAKVKNVDVKPIRTKSAYYSENDNFVAAIQFEDGSVANLIYTALGSSTYPKEKMELFFDGKVLLLDNYKTLTINASKKPVVNTKVIDKGHKEELVAFANTILNGGEWPIPLWQQIQATEISFKVEERIRRDKR</sequence>
<comment type="cofactor">
    <cofactor evidence="1">
        <name>Zn(2+)</name>
        <dbReference type="ChEBI" id="CHEBI:29105"/>
    </cofactor>
</comment>
<comment type="similarity">
    <text evidence="2">Belongs to the zinc-containing alcohol dehydrogenase family.</text>
</comment>
<dbReference type="Pfam" id="PF02894">
    <property type="entry name" value="GFO_IDH_MocA_C"/>
    <property type="match status" value="1"/>
</dbReference>
<dbReference type="InterPro" id="IPR013149">
    <property type="entry name" value="ADH-like_C"/>
</dbReference>
<dbReference type="Gene3D" id="3.40.50.720">
    <property type="entry name" value="NAD(P)-binding Rossmann-like Domain"/>
    <property type="match status" value="2"/>
</dbReference>
<dbReference type="Gene3D" id="3.90.180.10">
    <property type="entry name" value="Medium-chain alcohol dehydrogenases, catalytic domain"/>
    <property type="match status" value="1"/>
</dbReference>
<proteinExistence type="inferred from homology"/>
<dbReference type="GO" id="GO:0000166">
    <property type="term" value="F:nucleotide binding"/>
    <property type="evidence" value="ECO:0007669"/>
    <property type="project" value="InterPro"/>
</dbReference>
<evidence type="ECO:0000256" key="5">
    <source>
        <dbReference type="ARBA" id="ARBA00022833"/>
    </source>
</evidence>
<evidence type="ECO:0000256" key="6">
    <source>
        <dbReference type="ARBA" id="ARBA00023002"/>
    </source>
</evidence>
<dbReference type="InterPro" id="IPR004104">
    <property type="entry name" value="Gfo/Idh/MocA-like_OxRdtase_C"/>
</dbReference>
<evidence type="ECO:0000259" key="7">
    <source>
        <dbReference type="SMART" id="SM00829"/>
    </source>
</evidence>
<organism evidence="8 9">
    <name type="scientific">Candidatus Saganbacteria bacterium CG08_land_8_20_14_0_20_45_16</name>
    <dbReference type="NCBI Taxonomy" id="2014293"/>
    <lineage>
        <taxon>Bacteria</taxon>
        <taxon>Bacillati</taxon>
        <taxon>Saganbacteria</taxon>
    </lineage>
</organism>
<evidence type="ECO:0000256" key="4">
    <source>
        <dbReference type="ARBA" id="ARBA00022723"/>
    </source>
</evidence>
<dbReference type="EMBL" id="PEYM01000057">
    <property type="protein sequence ID" value="PIS30323.1"/>
    <property type="molecule type" value="Genomic_DNA"/>
</dbReference>
<keyword evidence="5" id="KW-0862">Zinc</keyword>
<dbReference type="PANTHER" id="PTHR43350">
    <property type="entry name" value="NAD-DEPENDENT ALCOHOL DEHYDROGENASE"/>
    <property type="match status" value="1"/>
</dbReference>
<accession>A0A2H0XZ56</accession>
<dbReference type="InterPro" id="IPR011032">
    <property type="entry name" value="GroES-like_sf"/>
</dbReference>
<dbReference type="CDD" id="cd08255">
    <property type="entry name" value="2-desacetyl-2-hydroxyethyl_bacteriochlorophyllide_like"/>
    <property type="match status" value="1"/>
</dbReference>
<dbReference type="AlphaFoldDB" id="A0A2H0XZ56"/>
<dbReference type="Proteomes" id="UP000231343">
    <property type="component" value="Unassembled WGS sequence"/>
</dbReference>